<name>X0Y7F5_9ZZZZ</name>
<sequence length="74" mass="8486">IENMAYIQEHELTVIGCLIYNRADFAGAINMFKEGKIKKDAVITHRYNFTDAAEAFELIKAKKENSLKVMLCME</sequence>
<accession>X0Y7F5</accession>
<gene>
    <name evidence="1" type="ORF">S01H1_84278</name>
</gene>
<dbReference type="AlphaFoldDB" id="X0Y7F5"/>
<evidence type="ECO:0008006" key="2">
    <source>
        <dbReference type="Google" id="ProtNLM"/>
    </source>
</evidence>
<evidence type="ECO:0000313" key="1">
    <source>
        <dbReference type="EMBL" id="GAG51695.1"/>
    </source>
</evidence>
<feature type="non-terminal residue" evidence="1">
    <location>
        <position position="1"/>
    </location>
</feature>
<reference evidence="1" key="1">
    <citation type="journal article" date="2014" name="Front. Microbiol.">
        <title>High frequency of phylogenetically diverse reductive dehalogenase-homologous genes in deep subseafloor sedimentary metagenomes.</title>
        <authorList>
            <person name="Kawai M."/>
            <person name="Futagami T."/>
            <person name="Toyoda A."/>
            <person name="Takaki Y."/>
            <person name="Nishi S."/>
            <person name="Hori S."/>
            <person name="Arai W."/>
            <person name="Tsubouchi T."/>
            <person name="Morono Y."/>
            <person name="Uchiyama I."/>
            <person name="Ito T."/>
            <person name="Fujiyama A."/>
            <person name="Inagaki F."/>
            <person name="Takami H."/>
        </authorList>
    </citation>
    <scope>NUCLEOTIDE SEQUENCE</scope>
    <source>
        <strain evidence="1">Expedition CK06-06</strain>
    </source>
</reference>
<organism evidence="1">
    <name type="scientific">marine sediment metagenome</name>
    <dbReference type="NCBI Taxonomy" id="412755"/>
    <lineage>
        <taxon>unclassified sequences</taxon>
        <taxon>metagenomes</taxon>
        <taxon>ecological metagenomes</taxon>
    </lineage>
</organism>
<proteinExistence type="predicted"/>
<protein>
    <recommendedName>
        <fullName evidence="2">Alcohol dehydrogenase-like C-terminal domain-containing protein</fullName>
    </recommendedName>
</protein>
<dbReference type="Gene3D" id="3.40.50.720">
    <property type="entry name" value="NAD(P)-binding Rossmann-like Domain"/>
    <property type="match status" value="1"/>
</dbReference>
<comment type="caution">
    <text evidence="1">The sequence shown here is derived from an EMBL/GenBank/DDBJ whole genome shotgun (WGS) entry which is preliminary data.</text>
</comment>
<dbReference type="EMBL" id="BARS01057496">
    <property type="protein sequence ID" value="GAG51695.1"/>
    <property type="molecule type" value="Genomic_DNA"/>
</dbReference>
<dbReference type="Gene3D" id="3.90.180.10">
    <property type="entry name" value="Medium-chain alcohol dehydrogenases, catalytic domain"/>
    <property type="match status" value="1"/>
</dbReference>